<dbReference type="eggNOG" id="ENOG502QSPI">
    <property type="taxonomic scope" value="Eukaryota"/>
</dbReference>
<accession>A0A1U7ZUP9</accession>
<feature type="compositionally biased region" description="Basic and acidic residues" evidence="1">
    <location>
        <begin position="376"/>
        <end position="392"/>
    </location>
</feature>
<dbReference type="KEGG" id="nnu:104597984"/>
<dbReference type="CDD" id="cd00167">
    <property type="entry name" value="SANT"/>
    <property type="match status" value="1"/>
</dbReference>
<dbReference type="InterPro" id="IPR001005">
    <property type="entry name" value="SANT/Myb"/>
</dbReference>
<feature type="region of interest" description="Disordered" evidence="1">
    <location>
        <begin position="314"/>
        <end position="398"/>
    </location>
</feature>
<evidence type="ECO:0000313" key="2">
    <source>
        <dbReference type="Proteomes" id="UP000189703"/>
    </source>
</evidence>
<organism evidence="2 3">
    <name type="scientific">Nelumbo nucifera</name>
    <name type="common">Sacred lotus</name>
    <dbReference type="NCBI Taxonomy" id="4432"/>
    <lineage>
        <taxon>Eukaryota</taxon>
        <taxon>Viridiplantae</taxon>
        <taxon>Streptophyta</taxon>
        <taxon>Embryophyta</taxon>
        <taxon>Tracheophyta</taxon>
        <taxon>Spermatophyta</taxon>
        <taxon>Magnoliopsida</taxon>
        <taxon>Proteales</taxon>
        <taxon>Nelumbonaceae</taxon>
        <taxon>Nelumbo</taxon>
    </lineage>
</organism>
<name>A0A1U7ZUP9_NELNU</name>
<dbReference type="GeneID" id="104597984"/>
<dbReference type="PANTHER" id="PTHR46872:SF10">
    <property type="entry name" value="MYB-LIKE DOMAIN-CONTAINING PROTEIN"/>
    <property type="match status" value="1"/>
</dbReference>
<dbReference type="RefSeq" id="XP_010258118.1">
    <property type="nucleotide sequence ID" value="XM_010259816.2"/>
</dbReference>
<feature type="compositionally biased region" description="Acidic residues" evidence="1">
    <location>
        <begin position="361"/>
        <end position="375"/>
    </location>
</feature>
<gene>
    <name evidence="3" type="primary">LOC104597984</name>
</gene>
<keyword evidence="2" id="KW-1185">Reference proteome</keyword>
<dbReference type="PANTHER" id="PTHR46872">
    <property type="entry name" value="DNA BINDING PROTEIN"/>
    <property type="match status" value="1"/>
</dbReference>
<evidence type="ECO:0000313" key="3">
    <source>
        <dbReference type="RefSeq" id="XP_010258118.1"/>
    </source>
</evidence>
<proteinExistence type="predicted"/>
<feature type="compositionally biased region" description="Acidic residues" evidence="1">
    <location>
        <begin position="330"/>
        <end position="345"/>
    </location>
</feature>
<sequence>MVYKRPFGDEESCELACKHPRQLEYSNQLASFADITSYNDMPQNPLSLVGESDCSKGQCDERLESGTITELSIGAGKDLEITAPVGISSLSWATSSTSEEDSRSEATDRVPFFPGYYEPDYPATVLAQSEEIYSSPLDYHPRKLVAVGPDHQANVPAWGFQDTHCFGAEVMVPETTDDKLMGTCIIPMPDLEQSVYSSDNFGCGRTICSCPDGGSIRCVKQHIMETREKLRETLGQEKFAELGFCDMGEEVARNWNEEEEQSFHEVVFSNPASLGKNFWDHLSVVFPSRTKSELVSYYFNVFMLRRRAEQNRVDPMNIDSDNDEWHGNYDGDEEFGMTEEDEDSVVESPVGQDDPSYNQEVPEEDFHEDDEDGDEICEHNDDSDLENDRDATGEEDEVSEACIGKSFGDCSFDDAANLVSTNPQLGRVDHDVQDDSCTSYECQTNAVSSCGPVDPAGAVLQGSRLERGNGKHLESTLPWGDGYVIGPKKDVELLPMCNMIEEEAWNNKERDDKRIS</sequence>
<dbReference type="AlphaFoldDB" id="A0A1U7ZUP9"/>
<dbReference type="OMA" id="CKHWASH"/>
<dbReference type="FunCoup" id="A0A1U7ZUP9">
    <property type="interactions" value="1470"/>
</dbReference>
<reference evidence="3" key="1">
    <citation type="submission" date="2025-08" db="UniProtKB">
        <authorList>
            <consortium name="RefSeq"/>
        </authorList>
    </citation>
    <scope>IDENTIFICATION</scope>
</reference>
<protein>
    <submittedName>
        <fullName evidence="3">Uncharacterized protein LOC104597984</fullName>
    </submittedName>
</protein>
<dbReference type="InParanoid" id="A0A1U7ZUP9"/>
<evidence type="ECO:0000256" key="1">
    <source>
        <dbReference type="SAM" id="MobiDB-lite"/>
    </source>
</evidence>
<dbReference type="OrthoDB" id="1908944at2759"/>
<dbReference type="Proteomes" id="UP000189703">
    <property type="component" value="Unplaced"/>
</dbReference>